<keyword evidence="1" id="KW-0004">4Fe-4S</keyword>
<evidence type="ECO:0000256" key="3">
    <source>
        <dbReference type="ARBA" id="ARBA00023002"/>
    </source>
</evidence>
<name>A0ABR8Y0Y8_9BACL</name>
<organism evidence="6 7">
    <name type="scientific">Solibacillus faecavium</name>
    <dbReference type="NCBI Taxonomy" id="2762221"/>
    <lineage>
        <taxon>Bacteria</taxon>
        <taxon>Bacillati</taxon>
        <taxon>Bacillota</taxon>
        <taxon>Bacilli</taxon>
        <taxon>Bacillales</taxon>
        <taxon>Caryophanaceae</taxon>
        <taxon>Solibacillus</taxon>
    </lineage>
</organism>
<proteinExistence type="predicted"/>
<dbReference type="InterPro" id="IPR039650">
    <property type="entry name" value="HdrA-like"/>
</dbReference>
<dbReference type="Pfam" id="PF12831">
    <property type="entry name" value="FAD_oxidored"/>
    <property type="match status" value="1"/>
</dbReference>
<accession>A0ABR8Y0Y8</accession>
<evidence type="ECO:0000256" key="4">
    <source>
        <dbReference type="ARBA" id="ARBA00023004"/>
    </source>
</evidence>
<dbReference type="Gene3D" id="3.50.50.60">
    <property type="entry name" value="FAD/NAD(P)-binding domain"/>
    <property type="match status" value="1"/>
</dbReference>
<keyword evidence="4" id="KW-0408">Iron</keyword>
<keyword evidence="7" id="KW-1185">Reference proteome</keyword>
<evidence type="ECO:0000256" key="5">
    <source>
        <dbReference type="ARBA" id="ARBA00023014"/>
    </source>
</evidence>
<reference evidence="6 7" key="1">
    <citation type="submission" date="2020-08" db="EMBL/GenBank/DDBJ databases">
        <title>A Genomic Blueprint of the Chicken Gut Microbiome.</title>
        <authorList>
            <person name="Gilroy R."/>
            <person name="Ravi A."/>
            <person name="Getino M."/>
            <person name="Pursley I."/>
            <person name="Horton D.L."/>
            <person name="Alikhan N.-F."/>
            <person name="Baker D."/>
            <person name="Gharbi K."/>
            <person name="Hall N."/>
            <person name="Watson M."/>
            <person name="Adriaenssens E.M."/>
            <person name="Foster-Nyarko E."/>
            <person name="Jarju S."/>
            <person name="Secka A."/>
            <person name="Antonio M."/>
            <person name="Oren A."/>
            <person name="Chaudhuri R."/>
            <person name="La Ragione R.M."/>
            <person name="Hildebrand F."/>
            <person name="Pallen M.J."/>
        </authorList>
    </citation>
    <scope>NUCLEOTIDE SEQUENCE [LARGE SCALE GENOMIC DNA]</scope>
    <source>
        <strain evidence="6 7">A46</strain>
    </source>
</reference>
<gene>
    <name evidence="6" type="ORF">H9635_13840</name>
</gene>
<keyword evidence="3" id="KW-0560">Oxidoreductase</keyword>
<dbReference type="Proteomes" id="UP000619101">
    <property type="component" value="Unassembled WGS sequence"/>
</dbReference>
<keyword evidence="2" id="KW-0479">Metal-binding</keyword>
<dbReference type="RefSeq" id="WP_191700909.1">
    <property type="nucleotide sequence ID" value="NZ_JACSPZ010000007.1"/>
</dbReference>
<comment type="caution">
    <text evidence="6">The sequence shown here is derived from an EMBL/GenBank/DDBJ whole genome shotgun (WGS) entry which is preliminary data.</text>
</comment>
<evidence type="ECO:0000256" key="2">
    <source>
        <dbReference type="ARBA" id="ARBA00022723"/>
    </source>
</evidence>
<dbReference type="InterPro" id="IPR036188">
    <property type="entry name" value="FAD/NAD-bd_sf"/>
</dbReference>
<protein>
    <submittedName>
        <fullName evidence="6">FAD-dependent oxidoreductase</fullName>
    </submittedName>
</protein>
<dbReference type="PANTHER" id="PTHR43498:SF1">
    <property type="entry name" value="COB--COM HETERODISULFIDE REDUCTASE IRON-SULFUR SUBUNIT A"/>
    <property type="match status" value="1"/>
</dbReference>
<dbReference type="PANTHER" id="PTHR43498">
    <property type="entry name" value="FERREDOXIN:COB-COM HETERODISULFIDE REDUCTASE SUBUNIT A"/>
    <property type="match status" value="1"/>
</dbReference>
<evidence type="ECO:0000256" key="1">
    <source>
        <dbReference type="ARBA" id="ARBA00022485"/>
    </source>
</evidence>
<dbReference type="EMBL" id="JACSPZ010000007">
    <property type="protein sequence ID" value="MBD8037827.1"/>
    <property type="molecule type" value="Genomic_DNA"/>
</dbReference>
<sequence>MWESVYYYRKKEKREQHFNQDVLIYGATPAGITAAITLRKNGYSVRIAECSRFIGGMTTSGLGATDLGAEQAIGGLARQFYNEIANYYGMDKCVRFEPHVAERIFRTWLQEQEIDVQTEQFIESAVLENQSIQQVRMTDGTTYEAKQFIDASYEGDLLAHAGVEYIVGREAGTVYKEIYNGVQFGTQHHKFESFIDPYKEEGNPSSGLLYGISEDNVTEHNGSGDHRIQAYNFRICLTKDQKVAFPKPNGYERNHYALLLRYIKAGHWDAMKLHTPLMNGKTDLNNHGAFSTDFIGMNYAFPDANYETREELYQKHVTYVAGLLYFLANDEEVPSVIQEEVRQWGLASDEFIDTDNWPRQLYIREARRMIGEYVMTEHHALQRIFCEKPIAVASFHMDSHHCRRVVVNGRVMNEGDIQIPVKPFMIDLRALLPKKEHCVNLVVPVCLSASHIAYGSIRMEPIFMMLGQVAGTAVATAIRESKPVQDISYEQLKQQLIEQGHIVEWDESFVDDPLRRMEETFGGK</sequence>
<evidence type="ECO:0000313" key="7">
    <source>
        <dbReference type="Proteomes" id="UP000619101"/>
    </source>
</evidence>
<keyword evidence="5" id="KW-0411">Iron-sulfur</keyword>
<dbReference type="SUPFAM" id="SSF51905">
    <property type="entry name" value="FAD/NAD(P)-binding domain"/>
    <property type="match status" value="1"/>
</dbReference>
<evidence type="ECO:0000313" key="6">
    <source>
        <dbReference type="EMBL" id="MBD8037827.1"/>
    </source>
</evidence>